<dbReference type="GO" id="GO:0048731">
    <property type="term" value="P:system development"/>
    <property type="evidence" value="ECO:0007669"/>
    <property type="project" value="UniProtKB-ARBA"/>
</dbReference>
<evidence type="ECO:0000256" key="7">
    <source>
        <dbReference type="ARBA" id="ARBA00022737"/>
    </source>
</evidence>
<accession>A0A2A4JLI2</accession>
<dbReference type="FunFam" id="2.10.25.10:FF:000003">
    <property type="entry name" value="fibrillin-1 isoform X1"/>
    <property type="match status" value="8"/>
</dbReference>
<reference evidence="16" key="1">
    <citation type="submission" date="2017-09" db="EMBL/GenBank/DDBJ databases">
        <title>Contemporary evolution of a Lepidopteran species, Heliothis virescens, in response to modern agricultural practices.</title>
        <authorList>
            <person name="Fritz M.L."/>
            <person name="Deyonke A.M."/>
            <person name="Papanicolaou A."/>
            <person name="Micinski S."/>
            <person name="Westbrook J."/>
            <person name="Gould F."/>
        </authorList>
    </citation>
    <scope>NUCLEOTIDE SEQUENCE [LARGE SCALE GENOMIC DNA]</scope>
    <source>
        <strain evidence="16">HvINT-</strain>
        <tissue evidence="16">Whole body</tissue>
    </source>
</reference>
<evidence type="ECO:0000259" key="14">
    <source>
        <dbReference type="PROSITE" id="PS50026"/>
    </source>
</evidence>
<feature type="domain" description="EGF-like" evidence="14">
    <location>
        <begin position="3330"/>
        <end position="3370"/>
    </location>
</feature>
<feature type="domain" description="EGF-like" evidence="14">
    <location>
        <begin position="2089"/>
        <end position="2130"/>
    </location>
</feature>
<feature type="disulfide bond" evidence="11">
    <location>
        <begin position="155"/>
        <end position="165"/>
    </location>
</feature>
<dbReference type="Gene3D" id="2.10.25.10">
    <property type="entry name" value="Laminin"/>
    <property type="match status" value="57"/>
</dbReference>
<organism evidence="16">
    <name type="scientific">Heliothis virescens</name>
    <name type="common">Tobacco budworm moth</name>
    <dbReference type="NCBI Taxonomy" id="7102"/>
    <lineage>
        <taxon>Eukaryota</taxon>
        <taxon>Metazoa</taxon>
        <taxon>Ecdysozoa</taxon>
        <taxon>Arthropoda</taxon>
        <taxon>Hexapoda</taxon>
        <taxon>Insecta</taxon>
        <taxon>Pterygota</taxon>
        <taxon>Neoptera</taxon>
        <taxon>Endopterygota</taxon>
        <taxon>Lepidoptera</taxon>
        <taxon>Glossata</taxon>
        <taxon>Ditrysia</taxon>
        <taxon>Noctuoidea</taxon>
        <taxon>Noctuidae</taxon>
        <taxon>Heliothinae</taxon>
        <taxon>Heliothis</taxon>
    </lineage>
</organism>
<feature type="domain" description="TB" evidence="15">
    <location>
        <begin position="3225"/>
        <end position="3276"/>
    </location>
</feature>
<evidence type="ECO:0000256" key="3">
    <source>
        <dbReference type="ARBA" id="ARBA00022530"/>
    </source>
</evidence>
<dbReference type="Pfam" id="PF12947">
    <property type="entry name" value="EGF_3"/>
    <property type="match status" value="2"/>
</dbReference>
<dbReference type="InterPro" id="IPR052080">
    <property type="entry name" value="vWF_C/EGF_Fibrillin"/>
</dbReference>
<feature type="domain" description="EGF-like" evidence="14">
    <location>
        <begin position="2131"/>
        <end position="2171"/>
    </location>
</feature>
<dbReference type="InterPro" id="IPR024731">
    <property type="entry name" value="NELL2-like_EGF"/>
</dbReference>
<dbReference type="InterPro" id="IPR018097">
    <property type="entry name" value="EGF_Ca-bd_CS"/>
</dbReference>
<dbReference type="Pfam" id="PF12661">
    <property type="entry name" value="hEGF"/>
    <property type="match status" value="1"/>
</dbReference>
<feature type="domain" description="TB" evidence="15">
    <location>
        <begin position="336"/>
        <end position="390"/>
    </location>
</feature>
<dbReference type="InterPro" id="IPR017878">
    <property type="entry name" value="TB_dom"/>
</dbReference>
<evidence type="ECO:0000256" key="1">
    <source>
        <dbReference type="ARBA" id="ARBA00004498"/>
    </source>
</evidence>
<dbReference type="FunFam" id="2.10.25.10:FF:000002">
    <property type="entry name" value="Latent-transforming growth factor beta-binding protein 3"/>
    <property type="match status" value="4"/>
</dbReference>
<feature type="domain" description="EGF-like" evidence="14">
    <location>
        <begin position="3457"/>
        <end position="3494"/>
    </location>
</feature>
<feature type="domain" description="EGF-like" evidence="14">
    <location>
        <begin position="2430"/>
        <end position="2470"/>
    </location>
</feature>
<dbReference type="FunFam" id="2.10.25.10:FF:000240">
    <property type="entry name" value="Vitamin K-dependent protein S"/>
    <property type="match status" value="1"/>
</dbReference>
<feature type="domain" description="TB" evidence="15">
    <location>
        <begin position="1000"/>
        <end position="1053"/>
    </location>
</feature>
<feature type="domain" description="EGF-like" evidence="14">
    <location>
        <begin position="1123"/>
        <end position="1164"/>
    </location>
</feature>
<dbReference type="Pfam" id="PF00683">
    <property type="entry name" value="TB"/>
    <property type="match status" value="8"/>
</dbReference>
<feature type="domain" description="EGF-like" evidence="14">
    <location>
        <begin position="291"/>
        <end position="331"/>
    </location>
</feature>
<feature type="domain" description="TB" evidence="15">
    <location>
        <begin position="3503"/>
        <end position="3565"/>
    </location>
</feature>
<evidence type="ECO:0000256" key="2">
    <source>
        <dbReference type="ARBA" id="ARBA00022525"/>
    </source>
</evidence>
<feature type="signal peptide" evidence="13">
    <location>
        <begin position="1"/>
        <end position="20"/>
    </location>
</feature>
<keyword evidence="10" id="KW-0325">Glycoprotein</keyword>
<sequence>MWRLVAAVAVVCACAHVAAGDARAPQPTRPPRLWPRAPRTLSERKPNQFVGPHVCRSRNSTHCCPGWTSRPNSLLCIVPVCRPDCGSPGACVAPNMCRCASGVEAPSCGGGGLYPYPVRTPGGCRRICMNGGTCSNGTCSCAPGWSGEFCTEPICREPCLHGGRCIAPDRCVCFHGLSGTRCEIDRRTGPCYTDTRGALCTGALEGVVCTKQLCCATVGVAWGHPCERCGDLDCPQGHLRNLATKECQDIDECAAVPGLCQGGKCINSIGSFSCECPPGQRRHRVTNNCEDIDECEDPDICPNGKCVNTEGDYYCLCNPHFIPSPDKKFCIDGRVGSCFTYMSDTGECADRLPLPLSNRDCCCGYNMGRAWGDLCTPCPPRGSTEWTHLCGGGAIPPNWRRNVTGGDDDGGGNYEPPAIAKINECMLRNGICGLGTCVDKDIGYQCDCWDGAESVVQDGNPTCIDIDECALEYCKGGSCINRPGGFDCRCPPGFDPIEGGLRCSDKNECESTHGGMCTNGVCRNSDGGYECVCNPGYESTETGHACRDVDECRDNPRVCRRGRCRNSPGGYDCDCEHGFHISAGGYCTDIDECADKSVCQGGRCVNSEGSFQCVCEAGYRPTPDRGACVDVNECSEQRVCRNGRCHNTPGSFRCECLPGFTLSNDGRTCLDEVQDLCYEKYEEGHCTLPGPNPVTRSQCCCSSSKGLHLGWGVACKACPERGSKEYDILCPEGSSKDNGGADINECTMIPGICPHGTCENLEPGYKCICDPGFHPDADGICRDIDECDMHQSYCTGGQCRNTPGSFACVCPAGTRHEPDEQICRDIDECEGETLFRVREYDRGDIPPLIPVRTEQSNPCDNGRCINSHGSYECECENGFVLDATAQHCIDNRRGSCWRRVVDGQCEAAALRPLLRQECCCSVGLAWGSPCEVCDPEHCPCPKGFAKLDGATCRDIDECQLDSELCIGGTCVNTDGSYRCDCPPGLELDTTGNRCVDTRREYCYTDFIGGRCSNPLQIEVLRAVCCCSSLGKAWGDGRCEPCPKKGTDSYRNLCISEGTGHPPTVWDRPGDPTANGTAIWGGGDHGGGDGGDYDWGHGGVDNWGNVTGDSWHKGTPGLIPGQMEVNECAAFPGLCGHGRCRNLVGTFTCDCFPGYEKDSKNHTCVDVNECEIVDGVCGAGECRNTEGSFSCHCHPGHKADDFSKVCVDIDECAENRALCRGGRCVNTAGSFRCECGAGMELAPDRLSCKDVDECSITSGQCATSYYLVVPLRVRRRHGAGTRPPLLQGRRRVLHHIGSVRYFILFSSSAASAAPAWSWHPTASPARTSTSAPSHRFRCECGAGMELAPDRLSCKDVDECSITSGQCATSYYLVVPLRVRRRHGAGTRPPLLQGRRRVLHHIGSVRYFILFSSSAASAAPAWSWHPTASPARTSTSAPSHRFRCECGAGMELAPDRLSCKDVDECSITSGQCATSYYLVVPLRVRRRHGAGTRPPLLQGRRRVLHHIGSVRYFILFSSSAASAAPAWSWHPTASPARTSTSAPSHRFRCECGAGMELAPDRLSCKDVDECSITSGQCATSYYLVVPLRVRRRHGAGTRPPLLQGRRRVLHHIGSVRYFILFSSSAASAAPAWSWHPTASPARTSTSAPSHRFRCECGAGMELAPDRLSCKDVDECSITSGQCATSYYLVVPLRVRRRHGAGTRPPLLQGRRRVLHHIGSVRYFILFSSSAASAAPAWSWHPTASPARTSTSAPSHRFRCECGAGMELAPDRLSCKDVDECSITSGQCATSYYLVVPLRVRRRHGAGTRPPLLQGRRRVLHHIGSVRYFILFSSSAASAAPAWSWHPTASPARTSTSAPSHRFRCECGAGMELAPDRLSCKDVDECSITSGQCATSYYLVVPLRVRRRHGAGTRPPLLQGRRRVLHHIGSVRYFILFSSSAASAAPAWSWHPTASPARTSTSAPSHRFRCECGAGMELAPDRLSCKDVDECSITSGQCATSYYLVVPLRVRRRHGAGTRPPLLQGRRRVLHHIGSVRYFILFSSSAASAAPAWSWHPTASPARTSTSAPSHRFRCECGAGMELAPDRLSCKDVDECSITSGICSNGACENLMGTYQCVCDEGYAQSTVKSHCEDIDECTEDPTRCQHECVNTPGSYHCTCRDGWHLRADGRTCRDIDECGRGARPCGGGQCRNTPGSYVCTCTDGLLPAPDAAKPTCHDIDECTDVPELCGAGECHNTIGSFVCRCPDGYSVKPEQGPACTDDDECELGTCDCHPAADCINLPGSFQCRCRDGWRGDGTECEDIDECLTNNGGCHPRATCTNTDGSFMCLCDTGYKGDGYSCVDIDECANDPTLCENGHCTNTPGGYECDCDVGFTKSPDGRSCLDMDECATFDNVCVFGRCVNTYGMFKCICDKGYQSDSIDDLMPGFNCTDVDECKSPQSCQYGQCVNTQGSYICRCPPNYELVSDGTACYDSRKARCYGKVDLKSGAEHCRDSDELSEDGTMAACCCSVGAAWGNYCDLCPEPGSEAYRQLCPGGPGYQPVLEPPSYVVTLADIDECTQHPALCAHGTCTNTFGSFVCTCGDGWQLSADEQRCDDVDECAVPGVCGPGICRNMQGSYVCLCPEGYVAMPNGKECVDVRQRQCYMDWDPETGRCTGAAGVPQTKYLCCCSVGRAWGAPCEACPDKGSRDHTALCGEKPGEYINPMTNETRPIDECDIMPQLCKPGTCHDTPTGFQCGCDHGYEHDNTSHLCRDVDECADGRGPCRGLAQCANLPGAYECRCPPGYALSASLDECDDVDECADQRLCEHGDCKNTIGSYRCECKPGYTLRDNVCRDVDECARPRPMCRNGTCENLPGSYTCHCDEGFKPGANNDCIGEHKRVSRGRHGVPQRSVPQHGGLACPDKGSRDHTALCGEKPGEYINPMTNETRPIDECDIMPQLCKPGTCHDTPTGFQCGCDHGYEHDNTSHLCRDVDECADGRGPCRGLAQCANLPGAYECRCPPGYALSASLDECDDVDECADQRLCEHGDCKNTIGSYRCECKPGYTLRDNVCRDVDECARPRPMCRNGTCENLPGSYTCHCDEGFKPGANNDCIDINECREGGMVCRNGRCRNTAGSFRCDCAPGYALTADARHCRDVDECSELPHPCGRDGSPSCTNTNGGYECSCGAGWRLVGRRCVDRDECKEIQYVCAGGECRNFNGGYVCDCPPGWRFDKAAAICVDERKELCYDEWDSGRCHRARPLQLGRPECCCSEGAAWGRYCERCPAPDSPEFLRICQGGMGRPNLTQDLDECKVRPDVCKGGRCINTDGSFRCECPPGYVLDGSGLVCVDADECAADPRICGNGTCTNTPGGYECRCNFGFTQGPDGTCVDIDECMEGRAACTFRCHNTLGSFRCTCPYGYEVAADGVHCKDIDECAQDPRVCPHACENVVGSYICKCPEGYRRTSSPHDAPDACEDVDECSENPDRCAPGVCINSEGGFACDCDAGYEPSEDGMACIDHRTGMCHRSLVSGRCMPEPWPRSIASTPVPPAHVTKAQCCCTLGVAWGPECELCPAPGSTERRALCSADNLLPGGRPGLVPGVPGLVGENHGLGTDMFDVDECAAMPGLCAPGRCVNTIGSFRCVCGRGYKAAGEVCADVDECSARPGPCEQLCRNTDGSYDCLCRSGYELDEDGAACRDVDECARGSHTCQQLCANTDGSYECSCHDGYEKRGDACVDVNECHEEGLCPPPGKCVNLLGSFRCVCPRGFRLDLDGTRCLDRDECDDGRCQAPCRNYAGGYRCDCPAGTTRSSSGVCVPQDACAASPCGSSPCFAVAGAYRCGCPAGYGWDAGHAVCLQLAGGCATASCLYGCNSFGDSYQCGCPAGYQLVGAGHCLTALDGALPPGDIGDAPVFPVRDQYKIGGDKDLISTEGCFSCKVNGRRRRAPDEAIVFANGTMIVRKRKRRSRRRRSVLEPEAELIVVSATPQQTWGRAPLLRLVPAEGGARPHYRIAYGDHDKDFLLSKRDGAWALRLRRHLKSQVVLERQLELEARKMAVPTKYLPHVPIGPPGLVGSIK</sequence>
<feature type="disulfide bond" evidence="11">
    <location>
        <begin position="173"/>
        <end position="182"/>
    </location>
</feature>
<dbReference type="GO" id="GO:0005179">
    <property type="term" value="F:hormone activity"/>
    <property type="evidence" value="ECO:0007669"/>
    <property type="project" value="UniProtKB-KW"/>
</dbReference>
<dbReference type="PANTHER" id="PTHR47333:SF5">
    <property type="entry name" value="FIBRILLIN-3"/>
    <property type="match status" value="1"/>
</dbReference>
<feature type="domain" description="EGF-like" evidence="14">
    <location>
        <begin position="954"/>
        <end position="995"/>
    </location>
</feature>
<evidence type="ECO:0008006" key="17">
    <source>
        <dbReference type="Google" id="ProtNLM"/>
    </source>
</evidence>
<feature type="domain" description="EGF-like" evidence="14">
    <location>
        <begin position="2383"/>
        <end position="2420"/>
    </location>
</feature>
<feature type="domain" description="EGF-like" evidence="14">
    <location>
        <begin position="3179"/>
        <end position="3216"/>
    </location>
</feature>
<feature type="domain" description="EGF-like" evidence="14">
    <location>
        <begin position="630"/>
        <end position="670"/>
    </location>
</feature>
<evidence type="ECO:0000256" key="6">
    <source>
        <dbReference type="ARBA" id="ARBA00022729"/>
    </source>
</evidence>
<comment type="caution">
    <text evidence="16">The sequence shown here is derived from an EMBL/GenBank/DDBJ whole genome shotgun (WGS) entry which is preliminary data.</text>
</comment>
<dbReference type="STRING" id="7102.A0A2A4JLI2"/>
<dbReference type="PROSITE" id="PS51364">
    <property type="entry name" value="TB"/>
    <property type="match status" value="9"/>
</dbReference>
<dbReference type="SMART" id="SM00181">
    <property type="entry name" value="EGF"/>
    <property type="match status" value="51"/>
</dbReference>
<dbReference type="FunFam" id="2.10.25.10:FF:000044">
    <property type="entry name" value="Fibrillin 2"/>
    <property type="match status" value="1"/>
</dbReference>
<dbReference type="FunFam" id="2.10.25.10:FF:000005">
    <property type="entry name" value="Fibrillin 2"/>
    <property type="match status" value="6"/>
</dbReference>
<dbReference type="PROSITE" id="PS50026">
    <property type="entry name" value="EGF_3"/>
    <property type="match status" value="39"/>
</dbReference>
<feature type="domain" description="TB" evidence="15">
    <location>
        <begin position="894"/>
        <end position="941"/>
    </location>
</feature>
<dbReference type="FunFam" id="2.10.25.10:FF:000017">
    <property type="entry name" value="latent-transforming growth factor beta-binding protein 4 isoform X1"/>
    <property type="match status" value="4"/>
</dbReference>
<feature type="domain" description="EGF-like" evidence="14">
    <location>
        <begin position="3053"/>
        <end position="3093"/>
    </location>
</feature>
<proteinExistence type="predicted"/>
<feature type="domain" description="EGF-like" evidence="14">
    <location>
        <begin position="2971"/>
        <end position="3013"/>
    </location>
</feature>
<evidence type="ECO:0000256" key="8">
    <source>
        <dbReference type="ARBA" id="ARBA00022837"/>
    </source>
</evidence>
<feature type="domain" description="EGF-like" evidence="14">
    <location>
        <begin position="2216"/>
        <end position="2258"/>
    </location>
</feature>
<dbReference type="Pfam" id="PF12662">
    <property type="entry name" value="cEGF"/>
    <property type="match status" value="1"/>
</dbReference>
<feature type="domain" description="EGF-like" evidence="14">
    <location>
        <begin position="3288"/>
        <end position="3325"/>
    </location>
</feature>
<name>A0A2A4JLI2_HELVI</name>
<feature type="domain" description="TB" evidence="15">
    <location>
        <begin position="675"/>
        <end position="730"/>
    </location>
</feature>
<protein>
    <recommendedName>
        <fullName evidence="17">Fibrillin-2</fullName>
    </recommendedName>
</protein>
<dbReference type="Pfam" id="PF07645">
    <property type="entry name" value="EGF_CA"/>
    <property type="match status" value="40"/>
</dbReference>
<keyword evidence="4 11" id="KW-0245">EGF-like domain</keyword>
<feature type="domain" description="TB" evidence="15">
    <location>
        <begin position="2475"/>
        <end position="2532"/>
    </location>
</feature>
<feature type="domain" description="EGF-like" evidence="14">
    <location>
        <begin position="589"/>
        <end position="624"/>
    </location>
</feature>
<dbReference type="FunFam" id="2.10.25.10:FF:000014">
    <property type="entry name" value="Latent-transforming growth factor beta-binding protein 3"/>
    <property type="match status" value="1"/>
</dbReference>
<dbReference type="FunFam" id="2.10.25.10:FF:000038">
    <property type="entry name" value="Fibrillin 2"/>
    <property type="match status" value="2"/>
</dbReference>
<dbReference type="EMBL" id="NWSH01001051">
    <property type="protein sequence ID" value="PCG72917.1"/>
    <property type="molecule type" value="Genomic_DNA"/>
</dbReference>
<dbReference type="FunFam" id="2.10.25.10:FF:000096">
    <property type="entry name" value="Putative fibrillin 2"/>
    <property type="match status" value="1"/>
</dbReference>
<dbReference type="PROSITE" id="PS01186">
    <property type="entry name" value="EGF_2"/>
    <property type="match status" value="27"/>
</dbReference>
<keyword evidence="8" id="KW-0106">Calcium</keyword>
<feature type="disulfide bond" evidence="11">
    <location>
        <begin position="469"/>
        <end position="479"/>
    </location>
</feature>
<keyword evidence="5" id="KW-0372">Hormone</keyword>
<feature type="domain" description="EGF-like" evidence="14">
    <location>
        <begin position="3094"/>
        <end position="3135"/>
    </location>
</feature>
<dbReference type="PROSITE" id="PS01187">
    <property type="entry name" value="EGF_CA"/>
    <property type="match status" value="21"/>
</dbReference>
<gene>
    <name evidence="16" type="ORF">B5V51_361</name>
</gene>
<evidence type="ECO:0000313" key="16">
    <source>
        <dbReference type="EMBL" id="PCG72917.1"/>
    </source>
</evidence>
<dbReference type="PROSITE" id="PS00010">
    <property type="entry name" value="ASX_HYDROXYL"/>
    <property type="match status" value="44"/>
</dbReference>
<evidence type="ECO:0000256" key="11">
    <source>
        <dbReference type="PROSITE-ProRule" id="PRU00076"/>
    </source>
</evidence>
<dbReference type="InterPro" id="IPR036773">
    <property type="entry name" value="TB_dom_sf"/>
</dbReference>
<feature type="domain" description="EGF-like" evidence="14">
    <location>
        <begin position="742"/>
        <end position="782"/>
    </location>
</feature>
<feature type="domain" description="EGF-like" evidence="14">
    <location>
        <begin position="2595"/>
        <end position="2635"/>
    </location>
</feature>
<keyword evidence="6 13" id="KW-0732">Signal</keyword>
<dbReference type="FunFam" id="2.10.25.10:FF:000119">
    <property type="entry name" value="vitamin K-dependent protein S"/>
    <property type="match status" value="1"/>
</dbReference>
<evidence type="ECO:0000256" key="10">
    <source>
        <dbReference type="ARBA" id="ARBA00023180"/>
    </source>
</evidence>
<keyword evidence="3" id="KW-0272">Extracellular matrix</keyword>
<dbReference type="SUPFAM" id="SSF57196">
    <property type="entry name" value="EGF/Laminin"/>
    <property type="match status" value="9"/>
</dbReference>
<dbReference type="SUPFAM" id="SSF57184">
    <property type="entry name" value="Growth factor receptor domain"/>
    <property type="match status" value="13"/>
</dbReference>
<feature type="domain" description="EGF-like" evidence="14">
    <location>
        <begin position="2795"/>
        <end position="2833"/>
    </location>
</feature>
<feature type="domain" description="EGF-like" evidence="14">
    <location>
        <begin position="3718"/>
        <end position="3759"/>
    </location>
</feature>
<feature type="domain" description="EGF-like" evidence="14">
    <location>
        <begin position="2752"/>
        <end position="2794"/>
    </location>
</feature>
<feature type="domain" description="EGF-like" evidence="14">
    <location>
        <begin position="249"/>
        <end position="290"/>
    </location>
</feature>
<feature type="domain" description="EGF-like" evidence="14">
    <location>
        <begin position="505"/>
        <end position="543"/>
    </location>
</feature>
<dbReference type="PANTHER" id="PTHR47333">
    <property type="entry name" value="VON WILLEBRAND FACTOR C AND EGF DOMAIN-CONTAINING PROTEIN"/>
    <property type="match status" value="1"/>
</dbReference>
<dbReference type="InterPro" id="IPR009030">
    <property type="entry name" value="Growth_fac_rcpt_cys_sf"/>
</dbReference>
<feature type="domain" description="EGF-like" evidence="14">
    <location>
        <begin position="3679"/>
        <end position="3717"/>
    </location>
</feature>
<keyword evidence="7" id="KW-0677">Repeat</keyword>
<feature type="domain" description="EGF-like" evidence="14">
    <location>
        <begin position="2834"/>
        <end position="2874"/>
    </location>
</feature>
<feature type="domain" description="EGF-like" evidence="14">
    <location>
        <begin position="2259"/>
        <end position="2299"/>
    </location>
</feature>
<dbReference type="InterPro" id="IPR026823">
    <property type="entry name" value="cEGF"/>
</dbReference>
<evidence type="ECO:0000256" key="9">
    <source>
        <dbReference type="ARBA" id="ARBA00023157"/>
    </source>
</evidence>
<dbReference type="InterPro" id="IPR000742">
    <property type="entry name" value="EGF"/>
</dbReference>
<dbReference type="InterPro" id="IPR013032">
    <property type="entry name" value="EGF-like_CS"/>
</dbReference>
<dbReference type="InterPro" id="IPR000152">
    <property type="entry name" value="EGF-type_Asp/Asn_hydroxyl_site"/>
</dbReference>
<feature type="domain" description="EGF-like" evidence="14">
    <location>
        <begin position="3014"/>
        <end position="3052"/>
    </location>
</feature>
<feature type="chain" id="PRO_5012539858" description="Fibrillin-2" evidence="13">
    <location>
        <begin position="21"/>
        <end position="4057"/>
    </location>
</feature>
<dbReference type="Gene3D" id="3.90.290.10">
    <property type="entry name" value="TGF-beta binding (TB) domain"/>
    <property type="match status" value="9"/>
</dbReference>
<dbReference type="InterPro" id="IPR001881">
    <property type="entry name" value="EGF-like_Ca-bd_dom"/>
</dbReference>
<evidence type="ECO:0000256" key="5">
    <source>
        <dbReference type="ARBA" id="ARBA00022702"/>
    </source>
</evidence>
<feature type="domain" description="EGF-like" evidence="14">
    <location>
        <begin position="3598"/>
        <end position="3637"/>
    </location>
</feature>
<comment type="subcellular location">
    <subcellularLocation>
        <location evidence="1">Secreted</location>
        <location evidence="1">Extracellular space</location>
        <location evidence="1">Extracellular matrix</location>
    </subcellularLocation>
</comment>
<evidence type="ECO:0000256" key="13">
    <source>
        <dbReference type="SAM" id="SignalP"/>
    </source>
</evidence>
<feature type="disulfide bond" evidence="11">
    <location>
        <begin position="3147"/>
        <end position="3164"/>
    </location>
</feature>
<evidence type="ECO:0000256" key="4">
    <source>
        <dbReference type="ARBA" id="ARBA00022536"/>
    </source>
</evidence>
<feature type="domain" description="EGF-like" evidence="14">
    <location>
        <begin position="2553"/>
        <end position="2594"/>
    </location>
</feature>
<dbReference type="SUPFAM" id="SSF57581">
    <property type="entry name" value="TB module/8-cys domain"/>
    <property type="match status" value="9"/>
</dbReference>
<feature type="domain" description="EGF-like" evidence="14">
    <location>
        <begin position="2710"/>
        <end position="2747"/>
    </location>
</feature>
<dbReference type="FunFam" id="2.10.25.10:FF:000024">
    <property type="entry name" value="Putative latent-transforming growth factor beta-binding protein 2"/>
    <property type="match status" value="1"/>
</dbReference>
<feature type="domain" description="EGF-like" evidence="14">
    <location>
        <begin position="2341"/>
        <end position="2382"/>
    </location>
</feature>
<keyword evidence="2" id="KW-0964">Secreted</keyword>
<dbReference type="FunFam" id="2.10.25.10:FF:000653">
    <property type="entry name" value="Putative Fibrillin-1"/>
    <property type="match status" value="1"/>
</dbReference>
<feature type="domain" description="EGF-like" evidence="14">
    <location>
        <begin position="2300"/>
        <end position="2340"/>
    </location>
</feature>
<comment type="caution">
    <text evidence="11">Lacks conserved residue(s) required for the propagation of feature annotation.</text>
</comment>
<dbReference type="FunFam" id="2.10.25.10:FF:000020">
    <property type="entry name" value="Latent-transforming growth factor beta-binding protein 1"/>
    <property type="match status" value="1"/>
</dbReference>
<evidence type="ECO:0000256" key="12">
    <source>
        <dbReference type="SAM" id="MobiDB-lite"/>
    </source>
</evidence>
<dbReference type="Pfam" id="PF14670">
    <property type="entry name" value="FXa_inhibition"/>
    <property type="match status" value="1"/>
</dbReference>
<feature type="domain" description="EGF-like" evidence="14">
    <location>
        <begin position="465"/>
        <end position="504"/>
    </location>
</feature>
<feature type="domain" description="EGF-like" evidence="14">
    <location>
        <begin position="151"/>
        <end position="183"/>
    </location>
</feature>
<dbReference type="SMART" id="SM00179">
    <property type="entry name" value="EGF_CA"/>
    <property type="match status" value="49"/>
</dbReference>
<dbReference type="PROSITE" id="PS00022">
    <property type="entry name" value="EGF_1"/>
    <property type="match status" value="1"/>
</dbReference>
<dbReference type="FunFam" id="2.10.25.10:FF:000019">
    <property type="entry name" value="latent-transforming growth factor beta-binding protein 1 isoform X2"/>
    <property type="match status" value="2"/>
</dbReference>
<feature type="domain" description="EGF-like" evidence="14">
    <location>
        <begin position="1165"/>
        <end position="1202"/>
    </location>
</feature>
<dbReference type="CDD" id="cd00054">
    <property type="entry name" value="EGF_CA"/>
    <property type="match status" value="28"/>
</dbReference>
<feature type="domain" description="EGF-like" evidence="14">
    <location>
        <begin position="2929"/>
        <end position="2966"/>
    </location>
</feature>
<keyword evidence="9 11" id="KW-1015">Disulfide bond</keyword>
<dbReference type="InterPro" id="IPR049883">
    <property type="entry name" value="NOTCH1_EGF-like"/>
</dbReference>
<evidence type="ECO:0000259" key="15">
    <source>
        <dbReference type="PROSITE" id="PS51364"/>
    </source>
</evidence>
<feature type="domain" description="EGF-like" evidence="14">
    <location>
        <begin position="3136"/>
        <end position="3178"/>
    </location>
</feature>
<dbReference type="GO" id="GO:0005509">
    <property type="term" value="F:calcium ion binding"/>
    <property type="evidence" value="ECO:0007669"/>
    <property type="project" value="InterPro"/>
</dbReference>
<feature type="domain" description="TB" evidence="15">
    <location>
        <begin position="2640"/>
        <end position="2693"/>
    </location>
</feature>
<feature type="domain" description="TB" evidence="15">
    <location>
        <begin position="189"/>
        <end position="229"/>
    </location>
</feature>
<feature type="region of interest" description="Disordered" evidence="12">
    <location>
        <begin position="22"/>
        <end position="41"/>
    </location>
</feature>
<feature type="domain" description="EGF-like" evidence="14">
    <location>
        <begin position="2172"/>
        <end position="2215"/>
    </location>
</feature>